<feature type="transmembrane region" description="Helical" evidence="7">
    <location>
        <begin position="321"/>
        <end position="347"/>
    </location>
</feature>
<dbReference type="EMBL" id="CP002339">
    <property type="protein sequence ID" value="AEF02902.1"/>
    <property type="molecule type" value="Genomic_DNA"/>
</dbReference>
<dbReference type="PROSITE" id="PS50928">
    <property type="entry name" value="ABC_TM1"/>
    <property type="match status" value="2"/>
</dbReference>
<feature type="transmembrane region" description="Helical" evidence="7">
    <location>
        <begin position="60"/>
        <end position="89"/>
    </location>
</feature>
<dbReference type="RefSeq" id="WP_013783842.1">
    <property type="nucleotide sequence ID" value="NC_015554.1"/>
</dbReference>
<evidence type="ECO:0000256" key="2">
    <source>
        <dbReference type="ARBA" id="ARBA00022448"/>
    </source>
</evidence>
<evidence type="ECO:0000256" key="7">
    <source>
        <dbReference type="RuleBase" id="RU363032"/>
    </source>
</evidence>
<gene>
    <name evidence="9" type="ordered locus">ambt_06835</name>
</gene>
<dbReference type="OrthoDB" id="7852521at2"/>
<evidence type="ECO:0000256" key="6">
    <source>
        <dbReference type="ARBA" id="ARBA00023136"/>
    </source>
</evidence>
<keyword evidence="2 7" id="KW-0813">Transport</keyword>
<dbReference type="Pfam" id="PF00528">
    <property type="entry name" value="BPD_transp_1"/>
    <property type="match status" value="1"/>
</dbReference>
<feature type="transmembrane region" description="Helical" evidence="7">
    <location>
        <begin position="272"/>
        <end position="295"/>
    </location>
</feature>
<keyword evidence="10" id="KW-1185">Reference proteome</keyword>
<keyword evidence="4 7" id="KW-0812">Transmembrane</keyword>
<name>F5Z759_ALTNA</name>
<keyword evidence="5 7" id="KW-1133">Transmembrane helix</keyword>
<feature type="transmembrane region" description="Helical" evidence="7">
    <location>
        <begin position="379"/>
        <end position="398"/>
    </location>
</feature>
<feature type="transmembrane region" description="Helical" evidence="7">
    <location>
        <begin position="101"/>
        <end position="121"/>
    </location>
</feature>
<feature type="transmembrane region" description="Helical" evidence="7">
    <location>
        <begin position="498"/>
        <end position="523"/>
    </location>
</feature>
<evidence type="ECO:0000256" key="5">
    <source>
        <dbReference type="ARBA" id="ARBA00022989"/>
    </source>
</evidence>
<feature type="transmembrane region" description="Helical" evidence="7">
    <location>
        <begin position="12"/>
        <end position="40"/>
    </location>
</feature>
<dbReference type="Gene3D" id="1.10.3720.10">
    <property type="entry name" value="MetI-like"/>
    <property type="match status" value="2"/>
</dbReference>
<feature type="transmembrane region" description="Helical" evidence="7">
    <location>
        <begin position="453"/>
        <end position="477"/>
    </location>
</feature>
<dbReference type="PANTHER" id="PTHR30183:SF6">
    <property type="entry name" value="INNER MEMBRANE ABC TRANSPORTER PERMEASE PROTEIN YNJC"/>
    <property type="match status" value="1"/>
</dbReference>
<dbReference type="SUPFAM" id="SSF161098">
    <property type="entry name" value="MetI-like"/>
    <property type="match status" value="2"/>
</dbReference>
<comment type="similarity">
    <text evidence="7">Belongs to the binding-protein-dependent transport system permease family.</text>
</comment>
<dbReference type="InterPro" id="IPR035906">
    <property type="entry name" value="MetI-like_sf"/>
</dbReference>
<comment type="subcellular location">
    <subcellularLocation>
        <location evidence="1 7">Cell membrane</location>
        <topology evidence="1 7">Multi-pass membrane protein</topology>
    </subcellularLocation>
</comment>
<feature type="transmembrane region" description="Helical" evidence="7">
    <location>
        <begin position="199"/>
        <end position="223"/>
    </location>
</feature>
<keyword evidence="3" id="KW-1003">Cell membrane</keyword>
<evidence type="ECO:0000313" key="10">
    <source>
        <dbReference type="Proteomes" id="UP000000683"/>
    </source>
</evidence>
<evidence type="ECO:0000256" key="4">
    <source>
        <dbReference type="ARBA" id="ARBA00022692"/>
    </source>
</evidence>
<accession>F5Z759</accession>
<dbReference type="GO" id="GO:0005886">
    <property type="term" value="C:plasma membrane"/>
    <property type="evidence" value="ECO:0007669"/>
    <property type="project" value="UniProtKB-SubCell"/>
</dbReference>
<dbReference type="Proteomes" id="UP000000683">
    <property type="component" value="Chromosome"/>
</dbReference>
<dbReference type="eggNOG" id="COG4135">
    <property type="taxonomic scope" value="Bacteria"/>
</dbReference>
<evidence type="ECO:0000259" key="8">
    <source>
        <dbReference type="PROSITE" id="PS50928"/>
    </source>
</evidence>
<dbReference type="InterPro" id="IPR000515">
    <property type="entry name" value="MetI-like"/>
</dbReference>
<dbReference type="KEGG" id="alt:ambt_06835"/>
<feature type="domain" description="ABC transmembrane type-1" evidence="8">
    <location>
        <begin position="60"/>
        <end position="292"/>
    </location>
</feature>
<organism evidence="9 10">
    <name type="scientific">Alteromonas naphthalenivorans</name>
    <dbReference type="NCBI Taxonomy" id="715451"/>
    <lineage>
        <taxon>Bacteria</taxon>
        <taxon>Pseudomonadati</taxon>
        <taxon>Pseudomonadota</taxon>
        <taxon>Gammaproteobacteria</taxon>
        <taxon>Alteromonadales</taxon>
        <taxon>Alteromonadaceae</taxon>
        <taxon>Alteromonas/Salinimonas group</taxon>
        <taxon>Alteromonas</taxon>
    </lineage>
</organism>
<dbReference type="AlphaFoldDB" id="F5Z759"/>
<feature type="transmembrane region" description="Helical" evidence="7">
    <location>
        <begin position="163"/>
        <end position="187"/>
    </location>
</feature>
<dbReference type="HOGENOM" id="CLU_026097_0_0_6"/>
<evidence type="ECO:0000256" key="3">
    <source>
        <dbReference type="ARBA" id="ARBA00022475"/>
    </source>
</evidence>
<feature type="transmembrane region" description="Helical" evidence="7">
    <location>
        <begin position="557"/>
        <end position="577"/>
    </location>
</feature>
<dbReference type="CDD" id="cd06261">
    <property type="entry name" value="TM_PBP2"/>
    <property type="match status" value="1"/>
</dbReference>
<keyword evidence="6 7" id="KW-0472">Membrane</keyword>
<feature type="domain" description="ABC transmembrane type-1" evidence="8">
    <location>
        <begin position="376"/>
        <end position="574"/>
    </location>
</feature>
<proteinExistence type="inferred from homology"/>
<feature type="transmembrane region" description="Helical" evidence="7">
    <location>
        <begin position="418"/>
        <end position="441"/>
    </location>
</feature>
<dbReference type="GO" id="GO:0055085">
    <property type="term" value="P:transmembrane transport"/>
    <property type="evidence" value="ECO:0007669"/>
    <property type="project" value="InterPro"/>
</dbReference>
<reference evidence="9 10" key="1">
    <citation type="journal article" date="2011" name="J. Bacteriol.">
        <title>Complete genome sequence of the polycyclic aromatic hydrocarbon-degrading bacterium Alteromonas sp. strain SN2.</title>
        <authorList>
            <person name="Jin H.M."/>
            <person name="Jeong H."/>
            <person name="Moon E.J."/>
            <person name="Math R.K."/>
            <person name="Lee K."/>
            <person name="Kim H.J."/>
            <person name="Jeon C.O."/>
            <person name="Oh T.K."/>
            <person name="Kim J.F."/>
        </authorList>
    </citation>
    <scope>NUCLEOTIDE SEQUENCE [LARGE SCALE GENOMIC DNA]</scope>
    <source>
        <strain evidence="10">JCM 17741 / KACC 18427 / KCTC 11700BP / SN2</strain>
    </source>
</reference>
<dbReference type="PANTHER" id="PTHR30183">
    <property type="entry name" value="MOLYBDENUM TRANSPORT SYSTEM PERMEASE PROTEIN MODB"/>
    <property type="match status" value="1"/>
</dbReference>
<evidence type="ECO:0000313" key="9">
    <source>
        <dbReference type="EMBL" id="AEF02902.1"/>
    </source>
</evidence>
<evidence type="ECO:0000256" key="1">
    <source>
        <dbReference type="ARBA" id="ARBA00004651"/>
    </source>
</evidence>
<sequence>MAVFQHITQSVRVLLIALLSVPVFAGLVGVVLPAFGYFPALNAFDFNLGVFKHLFALESIVNMTLLSLLTGLIATALSVASAFLLLSVFYRSSYLNRLQSWLSPLLVLPHAAAAIALLFVLSPSGLLASVVSNAVSVFSSGAENLSNTQNVLPPMWEFPYDRFGISIIVALALKELPFVFLIAVSVLSQPQVKRKFDGYFNSATALGYAPVTVFFKAIFPVVYSQVRLPLLAVLAYATANVEIPLLLGPNNPPTLAVAVVQWFNHVDLSMRFQASAAALLQVVVTLIAIGIWLIGENIIERVQGRFYTNGSRYTGQMFASFVAYSVVASYSLLALSIIISTTLWSVATFWTFPTLLPEGFTLLHWKTTLSALAEPVKNTVLLATFVSAFSVLIATLALEAEALNRQDNKRSEYFNRWVGGVLASTLFLPLLVPGVAFLYGLVWFQLTYFNDAVWLHLFISHLVYVLPYVFISLAVAYRKFEPRYIQVAYGMGKSPWQVFVHIKLPLLFAPLLVAFALGVAISFSQYLPTVLSTGGRIATVTTEAVAAASGSSVRLTAVYVLVQIFMPLVGFVLAWWLPTICFNPMGRYTLLRPRKSKL</sequence>
<protein>
    <submittedName>
        <fullName evidence="9">ABC transporter permease</fullName>
    </submittedName>
</protein>